<accession>A0A8H2PSZ7</accession>
<evidence type="ECO:0000313" key="2">
    <source>
        <dbReference type="Proteomes" id="UP000316560"/>
    </source>
</evidence>
<sequence>MGWLLAVGLLFLTLLWVATRLRRRAIRTLLLTTGAETRGTSTVYHRGRRRPRISVRYVDNSGIERLAVKALVSAGDAELLKKCAVVLYHPKHADRSDYVLVGFGKHPHRWFPVEFVSDRPARN</sequence>
<dbReference type="EMBL" id="VFRA01000001">
    <property type="protein sequence ID" value="TQO18696.1"/>
    <property type="molecule type" value="Genomic_DNA"/>
</dbReference>
<keyword evidence="2" id="KW-1185">Reference proteome</keyword>
<dbReference type="Proteomes" id="UP000316560">
    <property type="component" value="Unassembled WGS sequence"/>
</dbReference>
<proteinExistence type="predicted"/>
<gene>
    <name evidence="1" type="ORF">FB472_0217</name>
</gene>
<name>A0A8H2PSZ7_9MICO</name>
<dbReference type="OrthoDB" id="5194835at2"/>
<reference evidence="1 2" key="1">
    <citation type="submission" date="2019-06" db="EMBL/GenBank/DDBJ databases">
        <title>Sequencing the genomes of 1000 actinobacteria strains.</title>
        <authorList>
            <person name="Klenk H.-P."/>
        </authorList>
    </citation>
    <scope>NUCLEOTIDE SEQUENCE [LARGE SCALE GENOMIC DNA]</scope>
    <source>
        <strain evidence="1 2">DSM 21947</strain>
    </source>
</reference>
<comment type="caution">
    <text evidence="1">The sequence shown here is derived from an EMBL/GenBank/DDBJ whole genome shotgun (WGS) entry which is preliminary data.</text>
</comment>
<evidence type="ECO:0000313" key="1">
    <source>
        <dbReference type="EMBL" id="TQO18696.1"/>
    </source>
</evidence>
<protein>
    <submittedName>
        <fullName evidence="1">Uncharacterized protein</fullName>
    </submittedName>
</protein>
<dbReference type="AlphaFoldDB" id="A0A8H2PSZ7"/>
<organism evidence="1 2">
    <name type="scientific">Rhodoglobus vestalii</name>
    <dbReference type="NCBI Taxonomy" id="193384"/>
    <lineage>
        <taxon>Bacteria</taxon>
        <taxon>Bacillati</taxon>
        <taxon>Actinomycetota</taxon>
        <taxon>Actinomycetes</taxon>
        <taxon>Micrococcales</taxon>
        <taxon>Microbacteriaceae</taxon>
        <taxon>Rhodoglobus</taxon>
    </lineage>
</organism>